<feature type="transmembrane region" description="Helical" evidence="8">
    <location>
        <begin position="81"/>
        <end position="97"/>
    </location>
</feature>
<dbReference type="KEGG" id="sre:PTSG_06351"/>
<dbReference type="OrthoDB" id="429955at2759"/>
<feature type="compositionally biased region" description="Basic and acidic residues" evidence="7">
    <location>
        <begin position="158"/>
        <end position="176"/>
    </location>
</feature>
<evidence type="ECO:0000256" key="1">
    <source>
        <dbReference type="ARBA" id="ARBA00004141"/>
    </source>
</evidence>
<feature type="transmembrane region" description="Helical" evidence="8">
    <location>
        <begin position="234"/>
        <end position="253"/>
    </location>
</feature>
<dbReference type="FunCoup" id="F2UCN4">
    <property type="interactions" value="335"/>
</dbReference>
<evidence type="ECO:0000256" key="8">
    <source>
        <dbReference type="SAM" id="Phobius"/>
    </source>
</evidence>
<dbReference type="PANTHER" id="PTHR14233">
    <property type="entry name" value="DUF914-RELATED"/>
    <property type="match status" value="1"/>
</dbReference>
<dbReference type="RefSeq" id="XP_004993241.1">
    <property type="nucleotide sequence ID" value="XM_004993184.1"/>
</dbReference>
<feature type="transmembrane region" description="Helical" evidence="8">
    <location>
        <begin position="288"/>
        <end position="307"/>
    </location>
</feature>
<name>F2UCN4_SALR5</name>
<feature type="transmembrane region" description="Helical" evidence="8">
    <location>
        <begin position="262"/>
        <end position="282"/>
    </location>
</feature>
<evidence type="ECO:0000256" key="4">
    <source>
        <dbReference type="ARBA" id="ARBA00022692"/>
    </source>
</evidence>
<dbReference type="InParanoid" id="F2UCN4"/>
<protein>
    <recommendedName>
        <fullName evidence="11">Solute carrier family 35 member F2</fullName>
    </recommendedName>
</protein>
<dbReference type="AlphaFoldDB" id="F2UCN4"/>
<evidence type="ECO:0000256" key="7">
    <source>
        <dbReference type="SAM" id="MobiDB-lite"/>
    </source>
</evidence>
<evidence type="ECO:0000256" key="5">
    <source>
        <dbReference type="ARBA" id="ARBA00022989"/>
    </source>
</evidence>
<reference evidence="9" key="1">
    <citation type="submission" date="2009-08" db="EMBL/GenBank/DDBJ databases">
        <title>Annotation of Salpingoeca rosetta.</title>
        <authorList>
            <consortium name="The Broad Institute Genome Sequencing Platform"/>
            <person name="Russ C."/>
            <person name="Cuomo C."/>
            <person name="Burger G."/>
            <person name="Gray M.W."/>
            <person name="Holland P.W.H."/>
            <person name="King N."/>
            <person name="Lang F.B.F."/>
            <person name="Roger A.J."/>
            <person name="Ruiz-Trillo I."/>
            <person name="Young S.K."/>
            <person name="Zeng Q."/>
            <person name="Gargeya S."/>
            <person name="Alvarado L."/>
            <person name="Berlin A."/>
            <person name="Chapman S.B."/>
            <person name="Chen Z."/>
            <person name="Freedman E."/>
            <person name="Gellesch M."/>
            <person name="Goldberg J."/>
            <person name="Griggs A."/>
            <person name="Gujja S."/>
            <person name="Heilman E."/>
            <person name="Heiman D."/>
            <person name="Howarth C."/>
            <person name="Mehta T."/>
            <person name="Neiman D."/>
            <person name="Pearson M."/>
            <person name="Roberts A."/>
            <person name="Saif S."/>
            <person name="Shea T."/>
            <person name="Shenoy N."/>
            <person name="Sisk P."/>
            <person name="Stolte C."/>
            <person name="Sykes S."/>
            <person name="White J."/>
            <person name="Yandava C."/>
            <person name="Haas B."/>
            <person name="Nusbaum C."/>
            <person name="Birren B."/>
        </authorList>
    </citation>
    <scope>NUCLEOTIDE SEQUENCE [LARGE SCALE GENOMIC DNA]</scope>
    <source>
        <strain evidence="9">ATCC 50818</strain>
    </source>
</reference>
<dbReference type="SUPFAM" id="SSF103481">
    <property type="entry name" value="Multidrug resistance efflux transporter EmrE"/>
    <property type="match status" value="1"/>
</dbReference>
<keyword evidence="3" id="KW-0813">Transport</keyword>
<feature type="transmembrane region" description="Helical" evidence="8">
    <location>
        <begin position="319"/>
        <end position="341"/>
    </location>
</feature>
<comment type="subcellular location">
    <subcellularLocation>
        <location evidence="1">Membrane</location>
        <topology evidence="1">Multi-pass membrane protein</topology>
    </subcellularLocation>
</comment>
<evidence type="ECO:0000256" key="3">
    <source>
        <dbReference type="ARBA" id="ARBA00022448"/>
    </source>
</evidence>
<keyword evidence="6 8" id="KW-0472">Membrane</keyword>
<feature type="transmembrane region" description="Helical" evidence="8">
    <location>
        <begin position="385"/>
        <end position="407"/>
    </location>
</feature>
<dbReference type="InterPro" id="IPR037185">
    <property type="entry name" value="EmrE-like"/>
</dbReference>
<proteinExistence type="inferred from homology"/>
<feature type="transmembrane region" description="Helical" evidence="8">
    <location>
        <begin position="356"/>
        <end position="378"/>
    </location>
</feature>
<comment type="similarity">
    <text evidence="2">Belongs to the SLC35F solute transporter family.</text>
</comment>
<dbReference type="STRING" id="946362.F2UCN4"/>
<evidence type="ECO:0000256" key="2">
    <source>
        <dbReference type="ARBA" id="ARBA00007863"/>
    </source>
</evidence>
<dbReference type="eggNOG" id="KOG2766">
    <property type="taxonomic scope" value="Eukaryota"/>
</dbReference>
<feature type="transmembrane region" description="Helical" evidence="8">
    <location>
        <begin position="204"/>
        <end position="228"/>
    </location>
</feature>
<feature type="region of interest" description="Disordered" evidence="7">
    <location>
        <begin position="1"/>
        <end position="20"/>
    </location>
</feature>
<dbReference type="InterPro" id="IPR052221">
    <property type="entry name" value="SLC35F_Transporter"/>
</dbReference>
<keyword evidence="5 8" id="KW-1133">Transmembrane helix</keyword>
<sequence>MATVLSDAAEPTEQQQQQQQQQEQAWCGRTWRLAREHICNKDTLLVLALGQLLSLLNSGTGVTSQALATNYSVNIPTAQTFLNYALLAAVYIPIVLWKQTYRRSQADGLQAAAEEEKEATTVVIRDADEDGSDAQHMPQQSARWSVPITEAAHGQHVQHREQEQHEQEQHAQHQQHEPLLQDEEHAQLVRSDDRQSFRDFVRTVVWKYMIIAVLDVEANYVIVLAYQYTNLTSIQLLDSFTIPSAMIFSRILLKHTFSRGQYAGAALCILGIVVIVVDSFFASKHGGTNQALGDALCLLASVLYGASNVSQELMLQSRPAVEFLAFLGLFGAIINGTQLAILDREKLEGLTWSEPVVLLLVGFAVCLFLFTSMVPVLIRWSSATMLNLSLLTTDVYVMIFGVVIFAIRFSWPYIGAFAVILVGILVYHKWTPHGPLVPALSSVDRAQEVEGGEEDEEAEDGTQPLLQKMVVNAT</sequence>
<dbReference type="Pfam" id="PF06027">
    <property type="entry name" value="SLC35F"/>
    <property type="match status" value="2"/>
</dbReference>
<dbReference type="EMBL" id="GL832968">
    <property type="protein sequence ID" value="EGD74341.1"/>
    <property type="molecule type" value="Genomic_DNA"/>
</dbReference>
<dbReference type="PANTHER" id="PTHR14233:SF4">
    <property type="entry name" value="SOLUTE CARRIER FAMILY 35 MEMBER F2"/>
    <property type="match status" value="1"/>
</dbReference>
<gene>
    <name evidence="9" type="ORF">PTSG_06351</name>
</gene>
<evidence type="ECO:0000313" key="9">
    <source>
        <dbReference type="EMBL" id="EGD74341.1"/>
    </source>
</evidence>
<dbReference type="GO" id="GO:0022857">
    <property type="term" value="F:transmembrane transporter activity"/>
    <property type="evidence" value="ECO:0007669"/>
    <property type="project" value="InterPro"/>
</dbReference>
<dbReference type="Proteomes" id="UP000007799">
    <property type="component" value="Unassembled WGS sequence"/>
</dbReference>
<accession>F2UCN4</accession>
<feature type="region of interest" description="Disordered" evidence="7">
    <location>
        <begin position="152"/>
        <end position="177"/>
    </location>
</feature>
<organism evidence="10">
    <name type="scientific">Salpingoeca rosetta (strain ATCC 50818 / BSB-021)</name>
    <dbReference type="NCBI Taxonomy" id="946362"/>
    <lineage>
        <taxon>Eukaryota</taxon>
        <taxon>Choanoflagellata</taxon>
        <taxon>Craspedida</taxon>
        <taxon>Salpingoecidae</taxon>
        <taxon>Salpingoeca</taxon>
    </lineage>
</organism>
<keyword evidence="10" id="KW-1185">Reference proteome</keyword>
<feature type="transmembrane region" description="Helical" evidence="8">
    <location>
        <begin position="413"/>
        <end position="430"/>
    </location>
</feature>
<dbReference type="GeneID" id="16073816"/>
<dbReference type="InterPro" id="IPR009262">
    <property type="entry name" value="SLC35_F1/F2/F6"/>
</dbReference>
<evidence type="ECO:0008006" key="11">
    <source>
        <dbReference type="Google" id="ProtNLM"/>
    </source>
</evidence>
<dbReference type="GO" id="GO:0016020">
    <property type="term" value="C:membrane"/>
    <property type="evidence" value="ECO:0007669"/>
    <property type="project" value="UniProtKB-SubCell"/>
</dbReference>
<evidence type="ECO:0000313" key="10">
    <source>
        <dbReference type="Proteomes" id="UP000007799"/>
    </source>
</evidence>
<evidence type="ECO:0000256" key="6">
    <source>
        <dbReference type="ARBA" id="ARBA00023136"/>
    </source>
</evidence>
<keyword evidence="4 8" id="KW-0812">Transmembrane</keyword>